<keyword evidence="5" id="KW-1185">Reference proteome</keyword>
<gene>
    <name evidence="4" type="ORF">N8I74_12750</name>
</gene>
<feature type="region of interest" description="Disordered" evidence="2">
    <location>
        <begin position="277"/>
        <end position="313"/>
    </location>
</feature>
<feature type="domain" description="Teneurin-like YD-shell" evidence="3">
    <location>
        <begin position="14"/>
        <end position="138"/>
    </location>
</feature>
<evidence type="ECO:0000256" key="1">
    <source>
        <dbReference type="ARBA" id="ARBA00022737"/>
    </source>
</evidence>
<evidence type="ECO:0000256" key="2">
    <source>
        <dbReference type="SAM" id="MobiDB-lite"/>
    </source>
</evidence>
<dbReference type="PANTHER" id="PTHR32305">
    <property type="match status" value="1"/>
</dbReference>
<evidence type="ECO:0000313" key="4">
    <source>
        <dbReference type="EMBL" id="UXY14186.1"/>
    </source>
</evidence>
<dbReference type="InterPro" id="IPR022385">
    <property type="entry name" value="Rhs_assc_core"/>
</dbReference>
<dbReference type="Proteomes" id="UP001061302">
    <property type="component" value="Chromosome"/>
</dbReference>
<dbReference type="PANTHER" id="PTHR32305:SF17">
    <property type="entry name" value="TRNA NUCLEASE WAPA"/>
    <property type="match status" value="1"/>
</dbReference>
<evidence type="ECO:0000313" key="5">
    <source>
        <dbReference type="Proteomes" id="UP001061302"/>
    </source>
</evidence>
<dbReference type="InterPro" id="IPR050708">
    <property type="entry name" value="T6SS_VgrG/RHS"/>
</dbReference>
<dbReference type="NCBIfam" id="TIGR03696">
    <property type="entry name" value="Rhs_assc_core"/>
    <property type="match status" value="1"/>
</dbReference>
<feature type="region of interest" description="Disordered" evidence="2">
    <location>
        <begin position="196"/>
        <end position="216"/>
    </location>
</feature>
<dbReference type="Pfam" id="PF25023">
    <property type="entry name" value="TEN_YD-shell"/>
    <property type="match status" value="1"/>
</dbReference>
<dbReference type="Gene3D" id="2.180.10.10">
    <property type="entry name" value="RHS repeat-associated core"/>
    <property type="match status" value="1"/>
</dbReference>
<evidence type="ECO:0000259" key="3">
    <source>
        <dbReference type="Pfam" id="PF25023"/>
    </source>
</evidence>
<dbReference type="InterPro" id="IPR056823">
    <property type="entry name" value="TEN-like_YD-shell"/>
</dbReference>
<name>A0ABY6DL37_9NEIS</name>
<reference evidence="4" key="1">
    <citation type="submission" date="2022-10" db="EMBL/GenBank/DDBJ databases">
        <title>Chitiniphilus purpureus sp. nov., a novel chitin-degrading bacterium isolated from crawfish pond sediment.</title>
        <authorList>
            <person name="Li K."/>
        </authorList>
    </citation>
    <scope>NUCLEOTIDE SEQUENCE</scope>
    <source>
        <strain evidence="4">CD1</strain>
    </source>
</reference>
<keyword evidence="1" id="KW-0677">Repeat</keyword>
<proteinExistence type="predicted"/>
<protein>
    <recommendedName>
        <fullName evidence="3">Teneurin-like YD-shell domain-containing protein</fullName>
    </recommendedName>
</protein>
<feature type="compositionally biased region" description="Basic and acidic residues" evidence="2">
    <location>
        <begin position="290"/>
        <end position="302"/>
    </location>
</feature>
<organism evidence="4 5">
    <name type="scientific">Chitiniphilus purpureus</name>
    <dbReference type="NCBI Taxonomy" id="2981137"/>
    <lineage>
        <taxon>Bacteria</taxon>
        <taxon>Pseudomonadati</taxon>
        <taxon>Pseudomonadota</taxon>
        <taxon>Betaproteobacteria</taxon>
        <taxon>Neisseriales</taxon>
        <taxon>Chitinibacteraceae</taxon>
        <taxon>Chitiniphilus</taxon>
    </lineage>
</organism>
<dbReference type="RefSeq" id="WP_263123486.1">
    <property type="nucleotide sequence ID" value="NZ_CP106753.1"/>
</dbReference>
<dbReference type="EMBL" id="CP106753">
    <property type="protein sequence ID" value="UXY14186.1"/>
    <property type="molecule type" value="Genomic_DNA"/>
</dbReference>
<sequence length="313" mass="33859">MAFSGADGLLYHEIDLATGSSEDFIYHGRSKLADIQGSSTTWYHSDPAGSPLAATNQSGTLLWRTHYRPYGEKLVGATTENTQWFTGKPHEDRIGLSDYGARWYDPVLGRFMAIDPVDWMGRNTIHSFNRYGYANSNPLKFIDPDGKVPALAIVFGGKLLEQIAIWGGRSALVAIGAMLAEEIQSDADAEKNVDTLGPGDYADASIPARGPERDFTKEERDKINEIGGKTGCHTCGEKKSGTKSGNFVPDHQPVSALNPAGKPQSLYPHCIQCSRIQGGQVRSQKAKNTKLGEHSTSKETGSEGRAGTNAKAK</sequence>
<accession>A0ABY6DL37</accession>